<keyword evidence="1 2" id="KW-0479">Metal-binding</keyword>
<accession>A0A8K0KHY3</accession>
<keyword evidence="1 2" id="KW-0862">Zinc</keyword>
<feature type="active site" evidence="1">
    <location>
        <position position="253"/>
    </location>
</feature>
<dbReference type="PANTHER" id="PTHR10127">
    <property type="entry name" value="DISCOIDIN, CUB, EGF, LAMININ , AND ZINC METALLOPROTEASE DOMAIN CONTAINING"/>
    <property type="match status" value="1"/>
</dbReference>
<keyword evidence="1 2" id="KW-0378">Hydrolase</keyword>
<organism evidence="6 7">
    <name type="scientific">Ladona fulva</name>
    <name type="common">Scarce chaser dragonfly</name>
    <name type="synonym">Libellula fulva</name>
    <dbReference type="NCBI Taxonomy" id="123851"/>
    <lineage>
        <taxon>Eukaryota</taxon>
        <taxon>Metazoa</taxon>
        <taxon>Ecdysozoa</taxon>
        <taxon>Arthropoda</taxon>
        <taxon>Hexapoda</taxon>
        <taxon>Insecta</taxon>
        <taxon>Pterygota</taxon>
        <taxon>Palaeoptera</taxon>
        <taxon>Odonata</taxon>
        <taxon>Epiprocta</taxon>
        <taxon>Anisoptera</taxon>
        <taxon>Libelluloidea</taxon>
        <taxon>Libellulidae</taxon>
        <taxon>Ladona</taxon>
    </lineage>
</organism>
<dbReference type="InterPro" id="IPR001506">
    <property type="entry name" value="Peptidase_M12A"/>
</dbReference>
<dbReference type="Pfam" id="PF01400">
    <property type="entry name" value="Astacin"/>
    <property type="match status" value="1"/>
</dbReference>
<dbReference type="InterPro" id="IPR024079">
    <property type="entry name" value="MetalloPept_cat_dom_sf"/>
</dbReference>
<dbReference type="InterPro" id="IPR006026">
    <property type="entry name" value="Peptidase_Metallo"/>
</dbReference>
<evidence type="ECO:0000256" key="3">
    <source>
        <dbReference type="SAM" id="MobiDB-lite"/>
    </source>
</evidence>
<evidence type="ECO:0000313" key="6">
    <source>
        <dbReference type="EMBL" id="KAG8234000.1"/>
    </source>
</evidence>
<keyword evidence="4" id="KW-0472">Membrane</keyword>
<name>A0A8K0KHY3_LADFU</name>
<feature type="transmembrane region" description="Helical" evidence="4">
    <location>
        <begin position="59"/>
        <end position="81"/>
    </location>
</feature>
<dbReference type="InterPro" id="IPR034035">
    <property type="entry name" value="Astacin-like_dom"/>
</dbReference>
<keyword evidence="4" id="KW-1133">Transmembrane helix</keyword>
<dbReference type="Proteomes" id="UP000792457">
    <property type="component" value="Unassembled WGS sequence"/>
</dbReference>
<comment type="caution">
    <text evidence="1">Lacks conserved residue(s) required for the propagation of feature annotation.</text>
</comment>
<evidence type="ECO:0000256" key="2">
    <source>
        <dbReference type="RuleBase" id="RU361183"/>
    </source>
</evidence>
<comment type="cofactor">
    <cofactor evidence="1 2">
        <name>Zn(2+)</name>
        <dbReference type="ChEBI" id="CHEBI:29105"/>
    </cofactor>
    <text evidence="1 2">Binds 1 zinc ion per subunit.</text>
</comment>
<evidence type="ECO:0000256" key="4">
    <source>
        <dbReference type="SAM" id="Phobius"/>
    </source>
</evidence>
<evidence type="ECO:0000259" key="5">
    <source>
        <dbReference type="PROSITE" id="PS51864"/>
    </source>
</evidence>
<dbReference type="GO" id="GO:0008270">
    <property type="term" value="F:zinc ion binding"/>
    <property type="evidence" value="ECO:0007669"/>
    <property type="project" value="UniProtKB-UniRule"/>
</dbReference>
<reference evidence="6" key="2">
    <citation type="submission" date="2017-10" db="EMBL/GenBank/DDBJ databases">
        <title>Ladona fulva Genome sequencing and assembly.</title>
        <authorList>
            <person name="Murali S."/>
            <person name="Richards S."/>
            <person name="Bandaranaike D."/>
            <person name="Bellair M."/>
            <person name="Blankenburg K."/>
            <person name="Chao H."/>
            <person name="Dinh H."/>
            <person name="Doddapaneni H."/>
            <person name="Dugan-Rocha S."/>
            <person name="Elkadiri S."/>
            <person name="Gnanaolivu R."/>
            <person name="Hernandez B."/>
            <person name="Skinner E."/>
            <person name="Javaid M."/>
            <person name="Lee S."/>
            <person name="Li M."/>
            <person name="Ming W."/>
            <person name="Munidasa M."/>
            <person name="Muniz J."/>
            <person name="Nguyen L."/>
            <person name="Hughes D."/>
            <person name="Osuji N."/>
            <person name="Pu L.-L."/>
            <person name="Puazo M."/>
            <person name="Qu C."/>
            <person name="Quiroz J."/>
            <person name="Raj R."/>
            <person name="Weissenberger G."/>
            <person name="Xin Y."/>
            <person name="Zou X."/>
            <person name="Han Y."/>
            <person name="Worley K."/>
            <person name="Muzny D."/>
            <person name="Gibbs R."/>
        </authorList>
    </citation>
    <scope>NUCLEOTIDE SEQUENCE</scope>
    <source>
        <strain evidence="6">Sampled in the wild</strain>
    </source>
</reference>
<feature type="binding site" evidence="1">
    <location>
        <position position="262"/>
    </location>
    <ligand>
        <name>Zn(2+)</name>
        <dbReference type="ChEBI" id="CHEBI:29105"/>
        <note>catalytic</note>
    </ligand>
</feature>
<keyword evidence="1 2" id="KW-0482">Metalloprotease</keyword>
<dbReference type="PRINTS" id="PR00480">
    <property type="entry name" value="ASTACIN"/>
</dbReference>
<keyword evidence="1 2" id="KW-0645">Protease</keyword>
<dbReference type="EMBL" id="KZ308762">
    <property type="protein sequence ID" value="KAG8234000.1"/>
    <property type="molecule type" value="Genomic_DNA"/>
</dbReference>
<gene>
    <name evidence="6" type="ORF">J437_LFUL013918</name>
</gene>
<feature type="compositionally biased region" description="Basic and acidic residues" evidence="3">
    <location>
        <begin position="33"/>
        <end position="45"/>
    </location>
</feature>
<evidence type="ECO:0000256" key="1">
    <source>
        <dbReference type="PROSITE-ProRule" id="PRU01211"/>
    </source>
</evidence>
<dbReference type="CDD" id="cd04280">
    <property type="entry name" value="ZnMc_astacin_like"/>
    <property type="match status" value="1"/>
</dbReference>
<feature type="binding site" evidence="1">
    <location>
        <position position="252"/>
    </location>
    <ligand>
        <name>Zn(2+)</name>
        <dbReference type="ChEBI" id="CHEBI:29105"/>
        <note>catalytic</note>
    </ligand>
</feature>
<dbReference type="PANTHER" id="PTHR10127:SF859">
    <property type="entry name" value="METALLOENDOPEPTIDASE"/>
    <property type="match status" value="1"/>
</dbReference>
<evidence type="ECO:0000313" key="7">
    <source>
        <dbReference type="Proteomes" id="UP000792457"/>
    </source>
</evidence>
<keyword evidence="7" id="KW-1185">Reference proteome</keyword>
<dbReference type="SUPFAM" id="SSF55486">
    <property type="entry name" value="Metalloproteases ('zincins'), catalytic domain"/>
    <property type="match status" value="1"/>
</dbReference>
<dbReference type="AlphaFoldDB" id="A0A8K0KHY3"/>
<comment type="caution">
    <text evidence="6">The sequence shown here is derived from an EMBL/GenBank/DDBJ whole genome shotgun (WGS) entry which is preliminary data.</text>
</comment>
<keyword evidence="4" id="KW-0812">Transmembrane</keyword>
<sequence>MKNIVASVIEVWGVKNWKGNQNGKFGRGAMTKNSERGTREKSERRGKGRLRMRVREERFRYLSMFNMGVAVLGVLIFPLVAGKAVVKPPANLFPNVPEFLRPPIPDQVKAVLESGSHLLDEDSDPEVRPGLFQGDMALTSEAYNYWRVGLRWDVFPERLWKNGTVPYVISPLYDPTDHVTIYTAIQILNHMTCIKFVPWNGKRKDFLLIWPIKFPKGCWSFVGRTGGAQIVSLQPPDRHGPNCLGGTGRAIHELLHALGIFHEQSRSDRDKFVKVHFDNIIPDRAVDHLMIKEPGLPTITARHEGARLGQRRALSKTDCLKINELYGCLKKSAAASRRYHTICNILGI</sequence>
<dbReference type="EC" id="3.4.24.-" evidence="2"/>
<feature type="region of interest" description="Disordered" evidence="3">
    <location>
        <begin position="22"/>
        <end position="49"/>
    </location>
</feature>
<protein>
    <recommendedName>
        <fullName evidence="2">Metalloendopeptidase</fullName>
        <ecNumber evidence="2">3.4.24.-</ecNumber>
    </recommendedName>
</protein>
<proteinExistence type="predicted"/>
<dbReference type="SMART" id="SM00235">
    <property type="entry name" value="ZnMc"/>
    <property type="match status" value="1"/>
</dbReference>
<reference evidence="6" key="1">
    <citation type="submission" date="2013-04" db="EMBL/GenBank/DDBJ databases">
        <authorList>
            <person name="Qu J."/>
            <person name="Murali S.C."/>
            <person name="Bandaranaike D."/>
            <person name="Bellair M."/>
            <person name="Blankenburg K."/>
            <person name="Chao H."/>
            <person name="Dinh H."/>
            <person name="Doddapaneni H."/>
            <person name="Downs B."/>
            <person name="Dugan-Rocha S."/>
            <person name="Elkadiri S."/>
            <person name="Gnanaolivu R.D."/>
            <person name="Hernandez B."/>
            <person name="Javaid M."/>
            <person name="Jayaseelan J.C."/>
            <person name="Lee S."/>
            <person name="Li M."/>
            <person name="Ming W."/>
            <person name="Munidasa M."/>
            <person name="Muniz J."/>
            <person name="Nguyen L."/>
            <person name="Ongeri F."/>
            <person name="Osuji N."/>
            <person name="Pu L.-L."/>
            <person name="Puazo M."/>
            <person name="Qu C."/>
            <person name="Quiroz J."/>
            <person name="Raj R."/>
            <person name="Weissenberger G."/>
            <person name="Xin Y."/>
            <person name="Zou X."/>
            <person name="Han Y."/>
            <person name="Richards S."/>
            <person name="Worley K."/>
            <person name="Muzny D."/>
            <person name="Gibbs R."/>
        </authorList>
    </citation>
    <scope>NUCLEOTIDE SEQUENCE</scope>
    <source>
        <strain evidence="6">Sampled in the wild</strain>
    </source>
</reference>
<dbReference type="GO" id="GO:0006508">
    <property type="term" value="P:proteolysis"/>
    <property type="evidence" value="ECO:0007669"/>
    <property type="project" value="UniProtKB-KW"/>
</dbReference>
<dbReference type="OrthoDB" id="291007at2759"/>
<dbReference type="Gene3D" id="3.40.390.10">
    <property type="entry name" value="Collagenase (Catalytic Domain)"/>
    <property type="match status" value="1"/>
</dbReference>
<dbReference type="PROSITE" id="PS51864">
    <property type="entry name" value="ASTACIN"/>
    <property type="match status" value="1"/>
</dbReference>
<dbReference type="GO" id="GO:0004222">
    <property type="term" value="F:metalloendopeptidase activity"/>
    <property type="evidence" value="ECO:0007669"/>
    <property type="project" value="UniProtKB-UniRule"/>
</dbReference>
<feature type="binding site" evidence="1">
    <location>
        <position position="256"/>
    </location>
    <ligand>
        <name>Zn(2+)</name>
        <dbReference type="ChEBI" id="CHEBI:29105"/>
        <note>catalytic</note>
    </ligand>
</feature>
<feature type="domain" description="Peptidase M12A" evidence="5">
    <location>
        <begin position="148"/>
        <end position="329"/>
    </location>
</feature>